<dbReference type="Gene3D" id="3.30.460.10">
    <property type="entry name" value="Beta Polymerase, domain 2"/>
    <property type="match status" value="1"/>
</dbReference>
<dbReference type="GO" id="GO:0042245">
    <property type="term" value="P:RNA repair"/>
    <property type="evidence" value="ECO:0007669"/>
    <property type="project" value="UniProtKB-KW"/>
</dbReference>
<dbReference type="GO" id="GO:0000049">
    <property type="term" value="F:tRNA binding"/>
    <property type="evidence" value="ECO:0007669"/>
    <property type="project" value="UniProtKB-UniRule"/>
</dbReference>
<evidence type="ECO:0000313" key="16">
    <source>
        <dbReference type="EMBL" id="TGE19474.1"/>
    </source>
</evidence>
<feature type="binding site" evidence="11">
    <location>
        <position position="31"/>
    </location>
    <ligand>
        <name>ATP</name>
        <dbReference type="ChEBI" id="CHEBI:30616"/>
    </ligand>
</feature>
<dbReference type="Gene3D" id="1.10.246.80">
    <property type="match status" value="1"/>
</dbReference>
<keyword evidence="10 11" id="KW-0694">RNA-binding</keyword>
<dbReference type="GO" id="GO:0000287">
    <property type="term" value="F:magnesium ion binding"/>
    <property type="evidence" value="ECO:0007669"/>
    <property type="project" value="UniProtKB-UniRule"/>
</dbReference>
<dbReference type="RefSeq" id="WP_103297463.1">
    <property type="nucleotide sequence ID" value="NZ_PPQT01000024.1"/>
</dbReference>
<comment type="cofactor">
    <cofactor evidence="1 11">
        <name>Mg(2+)</name>
        <dbReference type="ChEBI" id="CHEBI:18420"/>
    </cofactor>
</comment>
<dbReference type="EMBL" id="UHDO01000001">
    <property type="protein sequence ID" value="SUM44211.1"/>
    <property type="molecule type" value="Genomic_DNA"/>
</dbReference>
<feature type="binding site" evidence="11">
    <location>
        <position position="164"/>
    </location>
    <ligand>
        <name>CTP</name>
        <dbReference type="ChEBI" id="CHEBI:37563"/>
    </ligand>
</feature>
<keyword evidence="9 11" id="KW-0460">Magnesium</keyword>
<accession>A0A380G2G6</accession>
<sequence length="400" mass="46042">MGIELFEKALPILDTIEKNGFEAYFVGGSVRDYIMDRAVHDIDITTSATPDEIEDMFDHTIPIGREHGTVNVVYQGDNYEVTTFRAESDYVDHRRPSEVYFVRDLYKDVQRRDFTINAIAMDKNYKLYDYFEGQDDIKHRLIRTVGNAQERFSEDALRILRGLRFQSQLAFTIDKLTYIAMQEQIADIEHLSIERIVVELKKLISGQNVEESYNNLLKLGLFTHVPFFKEVDMTEVKIDTPISFEMWLAIIVTKCEPQTSLSKLKISNKEKSDIQLYSKIMTALPQINSKEDLKLCVYDYGKTNILDILSIQSILQANDLATASPLIVNEQAINEIANQLPIQTRKEMNVNGGDLLNHFQKKSGPWLKEVLRNIECAIVTGKVQNTKDEILKWVDDNVKI</sequence>
<evidence type="ECO:0000256" key="3">
    <source>
        <dbReference type="ARBA" id="ARBA00022694"/>
    </source>
</evidence>
<evidence type="ECO:0000256" key="5">
    <source>
        <dbReference type="ARBA" id="ARBA00022723"/>
    </source>
</evidence>
<dbReference type="EC" id="2.7.7.72" evidence="11"/>
<dbReference type="InterPro" id="IPR050264">
    <property type="entry name" value="Bact_CCA-adding_enz_type3_sf"/>
</dbReference>
<evidence type="ECO:0000313" key="18">
    <source>
        <dbReference type="Proteomes" id="UP000297598"/>
    </source>
</evidence>
<evidence type="ECO:0000259" key="14">
    <source>
        <dbReference type="Pfam" id="PF13735"/>
    </source>
</evidence>
<evidence type="ECO:0000259" key="13">
    <source>
        <dbReference type="Pfam" id="PF12627"/>
    </source>
</evidence>
<dbReference type="InterPro" id="IPR043519">
    <property type="entry name" value="NT_sf"/>
</dbReference>
<keyword evidence="18" id="KW-1185">Reference proteome</keyword>
<dbReference type="Pfam" id="PF12627">
    <property type="entry name" value="PolyA_pol_RNAbd"/>
    <property type="match status" value="1"/>
</dbReference>
<dbReference type="NCBIfam" id="NF009814">
    <property type="entry name" value="PRK13299.1"/>
    <property type="match status" value="1"/>
</dbReference>
<reference evidence="15 17" key="1">
    <citation type="submission" date="2018-06" db="EMBL/GenBank/DDBJ databases">
        <authorList>
            <consortium name="Pathogen Informatics"/>
            <person name="Doyle S."/>
        </authorList>
    </citation>
    <scope>NUCLEOTIDE SEQUENCE [LARGE SCALE GENOMIC DNA]</scope>
    <source>
        <strain evidence="15 17">NCTC13830</strain>
    </source>
</reference>
<feature type="binding site" evidence="11">
    <location>
        <position position="161"/>
    </location>
    <ligand>
        <name>CTP</name>
        <dbReference type="ChEBI" id="CHEBI:37563"/>
    </ligand>
</feature>
<dbReference type="InterPro" id="IPR032828">
    <property type="entry name" value="PolyA_RNA-bd"/>
</dbReference>
<dbReference type="InterPro" id="IPR002646">
    <property type="entry name" value="PolA_pol_head_dom"/>
</dbReference>
<dbReference type="InterPro" id="IPR023068">
    <property type="entry name" value="CCA-adding_enz_firmicutes"/>
</dbReference>
<proteinExistence type="inferred from homology"/>
<dbReference type="Proteomes" id="UP000254047">
    <property type="component" value="Unassembled WGS sequence"/>
</dbReference>
<keyword evidence="7 11" id="KW-0692">RNA repair</keyword>
<feature type="binding site" evidence="11">
    <location>
        <position position="41"/>
    </location>
    <ligand>
        <name>Mg(2+)</name>
        <dbReference type="ChEBI" id="CHEBI:18420"/>
    </ligand>
</feature>
<feature type="binding site" evidence="11">
    <location>
        <position position="31"/>
    </location>
    <ligand>
        <name>CTP</name>
        <dbReference type="ChEBI" id="CHEBI:37563"/>
    </ligand>
</feature>
<dbReference type="PANTHER" id="PTHR46173">
    <property type="entry name" value="CCA TRNA NUCLEOTIDYLTRANSFERASE 1, MITOCHONDRIAL"/>
    <property type="match status" value="1"/>
</dbReference>
<dbReference type="HAMAP" id="MF_01263">
    <property type="entry name" value="CCA_bact_type3"/>
    <property type="match status" value="1"/>
</dbReference>
<dbReference type="PANTHER" id="PTHR46173:SF1">
    <property type="entry name" value="CCA TRNA NUCLEOTIDYLTRANSFERASE 1, MITOCHONDRIAL"/>
    <property type="match status" value="1"/>
</dbReference>
<evidence type="ECO:0000256" key="11">
    <source>
        <dbReference type="HAMAP-Rule" id="MF_01263"/>
    </source>
</evidence>
<feature type="binding site" evidence="11">
    <location>
        <position position="43"/>
    </location>
    <ligand>
        <name>Mg(2+)</name>
        <dbReference type="ChEBI" id="CHEBI:18420"/>
    </ligand>
</feature>
<dbReference type="GO" id="GO:0005524">
    <property type="term" value="F:ATP binding"/>
    <property type="evidence" value="ECO:0007669"/>
    <property type="project" value="UniProtKB-UniRule"/>
</dbReference>
<keyword evidence="4 11" id="KW-0548">Nucleotidyltransferase</keyword>
<dbReference type="Proteomes" id="UP000297598">
    <property type="component" value="Unassembled WGS sequence"/>
</dbReference>
<dbReference type="GO" id="GO:0001680">
    <property type="term" value="P:tRNA 3'-terminal CCA addition"/>
    <property type="evidence" value="ECO:0007669"/>
    <property type="project" value="UniProtKB-UniRule"/>
</dbReference>
<feature type="binding site" evidence="11">
    <location>
        <position position="155"/>
    </location>
    <ligand>
        <name>CTP</name>
        <dbReference type="ChEBI" id="CHEBI:37563"/>
    </ligand>
</feature>
<feature type="domain" description="CCA-adding enzyme C-terminal" evidence="14">
    <location>
        <begin position="247"/>
        <end position="394"/>
    </location>
</feature>
<dbReference type="CDD" id="cd05398">
    <property type="entry name" value="NT_ClassII-CCAase"/>
    <property type="match status" value="1"/>
</dbReference>
<feature type="binding site" evidence="11">
    <location>
        <position position="161"/>
    </location>
    <ligand>
        <name>ATP</name>
        <dbReference type="ChEBI" id="CHEBI:30616"/>
    </ligand>
</feature>
<feature type="binding site" evidence="11">
    <location>
        <position position="112"/>
    </location>
    <ligand>
        <name>ATP</name>
        <dbReference type="ChEBI" id="CHEBI:30616"/>
    </ligand>
</feature>
<dbReference type="GO" id="GO:0004810">
    <property type="term" value="F:CCA tRNA nucleotidyltransferase activity"/>
    <property type="evidence" value="ECO:0007669"/>
    <property type="project" value="UniProtKB-UniRule"/>
</dbReference>
<dbReference type="AlphaFoldDB" id="A0A380G2G6"/>
<evidence type="ECO:0000256" key="1">
    <source>
        <dbReference type="ARBA" id="ARBA00001946"/>
    </source>
</evidence>
<dbReference type="OrthoDB" id="9805698at2"/>
<evidence type="ECO:0000256" key="4">
    <source>
        <dbReference type="ARBA" id="ARBA00022695"/>
    </source>
</evidence>
<evidence type="ECO:0000256" key="8">
    <source>
        <dbReference type="ARBA" id="ARBA00022840"/>
    </source>
</evidence>
<feature type="binding site" evidence="11">
    <location>
        <position position="28"/>
    </location>
    <ligand>
        <name>CTP</name>
        <dbReference type="ChEBI" id="CHEBI:37563"/>
    </ligand>
</feature>
<dbReference type="Pfam" id="PF13735">
    <property type="entry name" value="tRNA_NucTran2_2"/>
    <property type="match status" value="1"/>
</dbReference>
<keyword evidence="6 11" id="KW-0547">Nucleotide-binding</keyword>
<comment type="catalytic activity">
    <reaction evidence="11">
        <text>a tRNA precursor + 2 CTP + ATP = a tRNA with a 3' CCA end + 3 diphosphate</text>
        <dbReference type="Rhea" id="RHEA:14433"/>
        <dbReference type="Rhea" id="RHEA-COMP:10465"/>
        <dbReference type="Rhea" id="RHEA-COMP:10468"/>
        <dbReference type="ChEBI" id="CHEBI:30616"/>
        <dbReference type="ChEBI" id="CHEBI:33019"/>
        <dbReference type="ChEBI" id="CHEBI:37563"/>
        <dbReference type="ChEBI" id="CHEBI:74896"/>
        <dbReference type="ChEBI" id="CHEBI:83071"/>
        <dbReference type="EC" id="2.7.7.72"/>
    </reaction>
</comment>
<evidence type="ECO:0000259" key="12">
    <source>
        <dbReference type="Pfam" id="PF01743"/>
    </source>
</evidence>
<feature type="binding site" evidence="11">
    <location>
        <position position="158"/>
    </location>
    <ligand>
        <name>ATP</name>
        <dbReference type="ChEBI" id="CHEBI:30616"/>
    </ligand>
</feature>
<feature type="binding site" evidence="11">
    <location>
        <position position="155"/>
    </location>
    <ligand>
        <name>ATP</name>
        <dbReference type="ChEBI" id="CHEBI:30616"/>
    </ligand>
</feature>
<feature type="domain" description="tRNA nucleotidyltransferase/poly(A) polymerase RNA and SrmB- binding" evidence="13">
    <location>
        <begin position="171"/>
        <end position="228"/>
    </location>
</feature>
<keyword evidence="8 11" id="KW-0067">ATP-binding</keyword>
<dbReference type="Pfam" id="PF01743">
    <property type="entry name" value="PolyA_pol"/>
    <property type="match status" value="1"/>
</dbReference>
<feature type="binding site" evidence="11">
    <location>
        <position position="28"/>
    </location>
    <ligand>
        <name>ATP</name>
        <dbReference type="ChEBI" id="CHEBI:30616"/>
    </ligand>
</feature>
<comment type="subunit">
    <text evidence="11">Homodimer.</text>
</comment>
<comment type="catalytic activity">
    <reaction evidence="11">
        <text>a tRNA with a 3' CCA end + 2 CTP + ATP = a tRNA with a 3' CCACCA end + 3 diphosphate</text>
        <dbReference type="Rhea" id="RHEA:76235"/>
        <dbReference type="Rhea" id="RHEA-COMP:10468"/>
        <dbReference type="Rhea" id="RHEA-COMP:18655"/>
        <dbReference type="ChEBI" id="CHEBI:30616"/>
        <dbReference type="ChEBI" id="CHEBI:33019"/>
        <dbReference type="ChEBI" id="CHEBI:37563"/>
        <dbReference type="ChEBI" id="CHEBI:83071"/>
        <dbReference type="ChEBI" id="CHEBI:195187"/>
    </reaction>
</comment>
<feature type="binding site" evidence="11">
    <location>
        <position position="158"/>
    </location>
    <ligand>
        <name>CTP</name>
        <dbReference type="ChEBI" id="CHEBI:37563"/>
    </ligand>
</feature>
<comment type="similarity">
    <text evidence="11">Belongs to the tRNA nucleotidyltransferase/poly(A) polymerase family. Bacterial CCA-adding enzyme type 3 subfamily.</text>
</comment>
<dbReference type="Gene3D" id="1.10.3090.10">
    <property type="entry name" value="cca-adding enzyme, domain 2"/>
    <property type="match status" value="1"/>
</dbReference>
<evidence type="ECO:0000256" key="6">
    <source>
        <dbReference type="ARBA" id="ARBA00022741"/>
    </source>
</evidence>
<keyword evidence="2 11" id="KW-0808">Transferase</keyword>
<organism evidence="15 17">
    <name type="scientific">Staphylococcus petrasii</name>
    <dbReference type="NCBI Taxonomy" id="1276936"/>
    <lineage>
        <taxon>Bacteria</taxon>
        <taxon>Bacillati</taxon>
        <taxon>Bacillota</taxon>
        <taxon>Bacilli</taxon>
        <taxon>Bacillales</taxon>
        <taxon>Staphylococcaceae</taxon>
        <taxon>Staphylococcus</taxon>
    </lineage>
</organism>
<evidence type="ECO:0000256" key="2">
    <source>
        <dbReference type="ARBA" id="ARBA00022679"/>
    </source>
</evidence>
<dbReference type="InterPro" id="IPR032810">
    <property type="entry name" value="CCA-adding_enz_C"/>
</dbReference>
<comment type="function">
    <text evidence="11">Catalyzes the addition and repair of the essential 3'-terminal CCA sequence in tRNAs without using a nucleic acid template. Adds these three nucleotides in the order of C, C, and A to the tRNA nucleotide-73, using CTP and ATP as substrates and producing inorganic pyrophosphate. tRNA 3'-terminal CCA addition is required both for tRNA processing and repair. Also involved in tRNA surveillance by mediating tandem CCA addition to generate a CCACCA at the 3' terminus of unstable tRNAs. While stable tRNAs receive only 3'-terminal CCA, unstable tRNAs are marked with CCACCA and rapidly degraded.</text>
</comment>
<feature type="binding site" evidence="11">
    <location>
        <position position="112"/>
    </location>
    <ligand>
        <name>CTP</name>
        <dbReference type="ChEBI" id="CHEBI:37563"/>
    </ligand>
</feature>
<protein>
    <recommendedName>
        <fullName evidence="11">CCA-adding enzyme</fullName>
        <ecNumber evidence="11">2.7.7.72</ecNumber>
    </recommendedName>
    <alternativeName>
        <fullName evidence="11">CCA tRNA nucleotidyltransferase</fullName>
    </alternativeName>
    <alternativeName>
        <fullName evidence="11">tRNA CCA-pyrophosphorylase</fullName>
    </alternativeName>
    <alternativeName>
        <fullName evidence="11">tRNA adenylyl-/cytidylyl- transferase</fullName>
    </alternativeName>
    <alternativeName>
        <fullName evidence="11">tRNA nucleotidyltransferase</fullName>
    </alternativeName>
    <alternativeName>
        <fullName evidence="11">tRNA-NT</fullName>
    </alternativeName>
</protein>
<evidence type="ECO:0000256" key="9">
    <source>
        <dbReference type="ARBA" id="ARBA00022842"/>
    </source>
</evidence>
<evidence type="ECO:0000313" key="15">
    <source>
        <dbReference type="EMBL" id="SUM44211.1"/>
    </source>
</evidence>
<gene>
    <name evidence="11 15" type="primary">cca</name>
    <name evidence="16" type="ORF">BJR09_00505</name>
    <name evidence="15" type="ORF">NCTC13830_01608</name>
</gene>
<keyword evidence="5 11" id="KW-0479">Metal-binding</keyword>
<evidence type="ECO:0000256" key="7">
    <source>
        <dbReference type="ARBA" id="ARBA00022800"/>
    </source>
</evidence>
<reference evidence="16 18" key="2">
    <citation type="submission" date="2019-04" db="EMBL/GenBank/DDBJ databases">
        <title>Genomic characterization of Staphylococcus petrasii strains.</title>
        <authorList>
            <person name="Vrbovska V."/>
            <person name="Kovarovic V."/>
            <person name="Maslanova I."/>
            <person name="Indrakova A."/>
            <person name="Petras P."/>
            <person name="Sedo O."/>
            <person name="Svec P."/>
            <person name="Fisarova L."/>
            <person name="Sedlacek I."/>
            <person name="Doskar J."/>
            <person name="Pantucek R."/>
        </authorList>
    </citation>
    <scope>NUCLEOTIDE SEQUENCE [LARGE SCALE GENOMIC DNA]</scope>
    <source>
        <strain evidence="16 18">P5404</strain>
    </source>
</reference>
<comment type="miscellaneous">
    <text evidence="11">A single active site specifically recognizes both ATP and CTP and is responsible for their addition.</text>
</comment>
<evidence type="ECO:0000256" key="10">
    <source>
        <dbReference type="ARBA" id="ARBA00022884"/>
    </source>
</evidence>
<dbReference type="SUPFAM" id="SSF81301">
    <property type="entry name" value="Nucleotidyltransferase"/>
    <property type="match status" value="1"/>
</dbReference>
<name>A0A380G2G6_9STAP</name>
<feature type="binding site" evidence="11">
    <location>
        <position position="164"/>
    </location>
    <ligand>
        <name>ATP</name>
        <dbReference type="ChEBI" id="CHEBI:30616"/>
    </ligand>
</feature>
<dbReference type="EMBL" id="SRLS01000001">
    <property type="protein sequence ID" value="TGE19474.1"/>
    <property type="molecule type" value="Genomic_DNA"/>
</dbReference>
<evidence type="ECO:0000313" key="17">
    <source>
        <dbReference type="Proteomes" id="UP000254047"/>
    </source>
</evidence>
<keyword evidence="3 11" id="KW-0819">tRNA processing</keyword>
<dbReference type="SUPFAM" id="SSF81891">
    <property type="entry name" value="Poly A polymerase C-terminal region-like"/>
    <property type="match status" value="1"/>
</dbReference>
<feature type="domain" description="Poly A polymerase head" evidence="12">
    <location>
        <begin position="23"/>
        <end position="143"/>
    </location>
</feature>